<feature type="compositionally biased region" description="Basic and acidic residues" evidence="1">
    <location>
        <begin position="315"/>
        <end position="329"/>
    </location>
</feature>
<proteinExistence type="predicted"/>
<gene>
    <name evidence="3" type="ORF">HRG_03478</name>
</gene>
<feature type="region of interest" description="Disordered" evidence="1">
    <location>
        <begin position="205"/>
        <end position="233"/>
    </location>
</feature>
<sequence length="342" mass="37488">MANHRARAQFDRAKWRLALLLPLWALQLVLAMAMTGLFAWRLGDSVKNHPEREATGGTPTVEFAWEAANIALSFVAACCTLFEMAKLMAESLTPWTMLFTHVVKLACALAILALDITVYVVRAEAHYSIVGLGLDAALIVTAVVLAVYAIVIYRRLSAYDDYVRPVNFKGYGFNDEDDFSYSSRHSILSSSDKRPSLASIRHSIHAAAPEPADPEGAEQTASHGGIYSHQRDTQFDDYVARRNGRRLSLDAASSAEAKSSTPSIKTRPRGPSYTSDHVLVAVPEEGAECLDGCSAQQQMRQADRQALLESSQGTSRDDQAGGISRRTESQETETTAPRLLQR</sequence>
<feature type="region of interest" description="Disordered" evidence="1">
    <location>
        <begin position="300"/>
        <end position="342"/>
    </location>
</feature>
<organism evidence="3 4">
    <name type="scientific">Hirsutella rhossiliensis</name>
    <dbReference type="NCBI Taxonomy" id="111463"/>
    <lineage>
        <taxon>Eukaryota</taxon>
        <taxon>Fungi</taxon>
        <taxon>Dikarya</taxon>
        <taxon>Ascomycota</taxon>
        <taxon>Pezizomycotina</taxon>
        <taxon>Sordariomycetes</taxon>
        <taxon>Hypocreomycetidae</taxon>
        <taxon>Hypocreales</taxon>
        <taxon>Ophiocordycipitaceae</taxon>
        <taxon>Hirsutella</taxon>
    </lineage>
</organism>
<protein>
    <recommendedName>
        <fullName evidence="5">Transmembrane protein</fullName>
    </recommendedName>
</protein>
<dbReference type="AlphaFoldDB" id="A0A9P8N200"/>
<dbReference type="Proteomes" id="UP000824596">
    <property type="component" value="Unassembled WGS sequence"/>
</dbReference>
<feature type="region of interest" description="Disordered" evidence="1">
    <location>
        <begin position="249"/>
        <end position="274"/>
    </location>
</feature>
<keyword evidence="2" id="KW-0812">Transmembrane</keyword>
<name>A0A9P8N200_9HYPO</name>
<keyword evidence="2" id="KW-0472">Membrane</keyword>
<keyword evidence="4" id="KW-1185">Reference proteome</keyword>
<evidence type="ECO:0000313" key="4">
    <source>
        <dbReference type="Proteomes" id="UP000824596"/>
    </source>
</evidence>
<evidence type="ECO:0000256" key="1">
    <source>
        <dbReference type="SAM" id="MobiDB-lite"/>
    </source>
</evidence>
<keyword evidence="2" id="KW-1133">Transmembrane helix</keyword>
<dbReference type="GeneID" id="68352607"/>
<dbReference type="EMBL" id="JAIZPD010000003">
    <property type="protein sequence ID" value="KAH0965462.1"/>
    <property type="molecule type" value="Genomic_DNA"/>
</dbReference>
<dbReference type="OrthoDB" id="5211263at2759"/>
<feature type="transmembrane region" description="Helical" evidence="2">
    <location>
        <begin position="63"/>
        <end position="82"/>
    </location>
</feature>
<dbReference type="RefSeq" id="XP_044722975.1">
    <property type="nucleotide sequence ID" value="XM_044861949.1"/>
</dbReference>
<feature type="transmembrane region" description="Helical" evidence="2">
    <location>
        <begin position="102"/>
        <end position="121"/>
    </location>
</feature>
<accession>A0A9P8N200</accession>
<feature type="transmembrane region" description="Helical" evidence="2">
    <location>
        <begin position="127"/>
        <end position="151"/>
    </location>
</feature>
<evidence type="ECO:0000256" key="2">
    <source>
        <dbReference type="SAM" id="Phobius"/>
    </source>
</evidence>
<comment type="caution">
    <text evidence="3">The sequence shown here is derived from an EMBL/GenBank/DDBJ whole genome shotgun (WGS) entry which is preliminary data.</text>
</comment>
<evidence type="ECO:0008006" key="5">
    <source>
        <dbReference type="Google" id="ProtNLM"/>
    </source>
</evidence>
<reference evidence="3" key="1">
    <citation type="submission" date="2021-09" db="EMBL/GenBank/DDBJ databases">
        <title>A high-quality genome of the endoparasitic fungus Hirsutella rhossiliensis with a comparison of Hirsutella genomes reveals transposable elements contributing to genome size variation.</title>
        <authorList>
            <person name="Lin R."/>
            <person name="Jiao Y."/>
            <person name="Sun X."/>
            <person name="Ling J."/>
            <person name="Xie B."/>
            <person name="Cheng X."/>
        </authorList>
    </citation>
    <scope>NUCLEOTIDE SEQUENCE</scope>
    <source>
        <strain evidence="3">HR02</strain>
    </source>
</reference>
<evidence type="ECO:0000313" key="3">
    <source>
        <dbReference type="EMBL" id="KAH0965462.1"/>
    </source>
</evidence>